<dbReference type="Pfam" id="PF13585">
    <property type="entry name" value="CHU_C"/>
    <property type="match status" value="1"/>
</dbReference>
<organism evidence="2 3">
    <name type="scientific">Xanthocytophaga flava</name>
    <dbReference type="NCBI Taxonomy" id="3048013"/>
    <lineage>
        <taxon>Bacteria</taxon>
        <taxon>Pseudomonadati</taxon>
        <taxon>Bacteroidota</taxon>
        <taxon>Cytophagia</taxon>
        <taxon>Cytophagales</taxon>
        <taxon>Rhodocytophagaceae</taxon>
        <taxon>Xanthocytophaga</taxon>
    </lineage>
</organism>
<accession>A0AAE3QN89</accession>
<evidence type="ECO:0000256" key="1">
    <source>
        <dbReference type="SAM" id="SignalP"/>
    </source>
</evidence>
<dbReference type="RefSeq" id="WP_313977307.1">
    <property type="nucleotide sequence ID" value="NZ_JASJOS010000003.1"/>
</dbReference>
<evidence type="ECO:0000313" key="2">
    <source>
        <dbReference type="EMBL" id="MDJ1480545.1"/>
    </source>
</evidence>
<keyword evidence="1" id="KW-0732">Signal</keyword>
<protein>
    <submittedName>
        <fullName evidence="2">Gliding motility-associated C-terminal domain-containing protein</fullName>
    </submittedName>
</protein>
<feature type="signal peptide" evidence="1">
    <location>
        <begin position="1"/>
        <end position="23"/>
    </location>
</feature>
<feature type="chain" id="PRO_5042190769" evidence="1">
    <location>
        <begin position="24"/>
        <end position="391"/>
    </location>
</feature>
<comment type="caution">
    <text evidence="2">The sequence shown here is derived from an EMBL/GenBank/DDBJ whole genome shotgun (WGS) entry which is preliminary data.</text>
</comment>
<gene>
    <name evidence="2" type="ORF">QNI16_08620</name>
</gene>
<evidence type="ECO:0000313" key="3">
    <source>
        <dbReference type="Proteomes" id="UP001241110"/>
    </source>
</evidence>
<sequence>MCFVSKTLLVGLVGMICINTSPAQILNQGQVIVFTQGSVMTTGDITNQGEIDNQGEIYSTGNWKNTGIFKERTGAVHFIGASEQKIQHKGQSFYKLFTTGGTKVLEDSLKVINQMVFTDAILRVQPGSLLLMRKTASINGASMNAYIDGRLYWEGTHPRFYPVGMNELYAPLWLSEEPQSGMEPIVGINLYQPTTDGLFDSSLNKISGVRYWERTVLQGKSENAYATLSILEDENIPEIDSAVVAGTSDLTIPFYNLGQQEIMGNVYNGTVKSYEYANKRWLAVGLNAFNRSGLVYMPNAFAPSSPNEEERVCKVYGVNLAREGMMLTIYNRWGNVVFQSQSFEHITKFGWNGMNQNTYTEETGGTYTYTLQGRFVTGKEFQRQGTITLIR</sequence>
<dbReference type="AlphaFoldDB" id="A0AAE3QN89"/>
<proteinExistence type="predicted"/>
<reference evidence="2" key="1">
    <citation type="submission" date="2023-05" db="EMBL/GenBank/DDBJ databases">
        <authorList>
            <person name="Zhang X."/>
        </authorList>
    </citation>
    <scope>NUCLEOTIDE SEQUENCE</scope>
    <source>
        <strain evidence="2">YF14B1</strain>
    </source>
</reference>
<dbReference type="Proteomes" id="UP001241110">
    <property type="component" value="Unassembled WGS sequence"/>
</dbReference>
<dbReference type="EMBL" id="JASJOS010000003">
    <property type="protein sequence ID" value="MDJ1480545.1"/>
    <property type="molecule type" value="Genomic_DNA"/>
</dbReference>
<name>A0AAE3QN89_9BACT</name>